<protein>
    <submittedName>
        <fullName evidence="7">AI-2E family transporter</fullName>
    </submittedName>
</protein>
<feature type="transmembrane region" description="Helical" evidence="6">
    <location>
        <begin position="27"/>
        <end position="48"/>
    </location>
</feature>
<dbReference type="PANTHER" id="PTHR21716">
    <property type="entry name" value="TRANSMEMBRANE PROTEIN"/>
    <property type="match status" value="1"/>
</dbReference>
<dbReference type="PANTHER" id="PTHR21716:SF64">
    <property type="entry name" value="AI-2 TRANSPORT PROTEIN TQSA"/>
    <property type="match status" value="1"/>
</dbReference>
<evidence type="ECO:0000256" key="5">
    <source>
        <dbReference type="ARBA" id="ARBA00023136"/>
    </source>
</evidence>
<organism evidence="7 8">
    <name type="scientific">Campylobacter concisus</name>
    <dbReference type="NCBI Taxonomy" id="199"/>
    <lineage>
        <taxon>Bacteria</taxon>
        <taxon>Pseudomonadati</taxon>
        <taxon>Campylobacterota</taxon>
        <taxon>Epsilonproteobacteria</taxon>
        <taxon>Campylobacterales</taxon>
        <taxon>Campylobacteraceae</taxon>
        <taxon>Campylobacter</taxon>
    </lineage>
</organism>
<evidence type="ECO:0000313" key="8">
    <source>
        <dbReference type="Proteomes" id="UP000196317"/>
    </source>
</evidence>
<feature type="transmembrane region" description="Helical" evidence="6">
    <location>
        <begin position="222"/>
        <end position="248"/>
    </location>
</feature>
<reference evidence="7 8" key="1">
    <citation type="submission" date="2017-04" db="EMBL/GenBank/DDBJ databases">
        <title>Complete genome of Campylobacter concisus ATCC 33237T and draft genomes for an additional eight well characterized C. concisus strains.</title>
        <authorList>
            <person name="Cornelius A.J."/>
            <person name="Miller W.G."/>
            <person name="Lastovica A.J."/>
            <person name="On S.L."/>
            <person name="French N.P."/>
            <person name="Vandenberg O."/>
            <person name="Biggs P.J."/>
        </authorList>
    </citation>
    <scope>NUCLEOTIDE SEQUENCE [LARGE SCALE GENOMIC DNA]</scope>
    <source>
        <strain evidence="7 8">CCUG 19995</strain>
    </source>
</reference>
<dbReference type="AlphaFoldDB" id="A0A1Y5MQF2"/>
<feature type="transmembrane region" description="Helical" evidence="6">
    <location>
        <begin position="141"/>
        <end position="162"/>
    </location>
</feature>
<accession>A0A1Y5MQF2</accession>
<feature type="transmembrane region" description="Helical" evidence="6">
    <location>
        <begin position="196"/>
        <end position="216"/>
    </location>
</feature>
<comment type="similarity">
    <text evidence="2">Belongs to the autoinducer-2 exporter (AI-2E) (TC 2.A.86) family.</text>
</comment>
<keyword evidence="4 6" id="KW-1133">Transmembrane helix</keyword>
<comment type="caution">
    <text evidence="7">The sequence shown here is derived from an EMBL/GenBank/DDBJ whole genome shotgun (WGS) entry which is preliminary data.</text>
</comment>
<dbReference type="EMBL" id="NDYN01000005">
    <property type="protein sequence ID" value="OUT07882.1"/>
    <property type="molecule type" value="Genomic_DNA"/>
</dbReference>
<feature type="transmembrane region" description="Helical" evidence="6">
    <location>
        <begin position="285"/>
        <end position="309"/>
    </location>
</feature>
<keyword evidence="3 6" id="KW-0812">Transmembrane</keyword>
<evidence type="ECO:0000256" key="1">
    <source>
        <dbReference type="ARBA" id="ARBA00004141"/>
    </source>
</evidence>
<feature type="transmembrane region" description="Helical" evidence="6">
    <location>
        <begin position="255"/>
        <end position="273"/>
    </location>
</feature>
<name>A0A1Y5MQF2_9BACT</name>
<feature type="transmembrane region" description="Helical" evidence="6">
    <location>
        <begin position="55"/>
        <end position="77"/>
    </location>
</feature>
<evidence type="ECO:0000256" key="2">
    <source>
        <dbReference type="ARBA" id="ARBA00009773"/>
    </source>
</evidence>
<evidence type="ECO:0000256" key="3">
    <source>
        <dbReference type="ARBA" id="ARBA00022692"/>
    </source>
</evidence>
<evidence type="ECO:0000313" key="7">
    <source>
        <dbReference type="EMBL" id="OUT07882.1"/>
    </source>
</evidence>
<evidence type="ECO:0000256" key="6">
    <source>
        <dbReference type="SAM" id="Phobius"/>
    </source>
</evidence>
<evidence type="ECO:0000256" key="4">
    <source>
        <dbReference type="ARBA" id="ARBA00022989"/>
    </source>
</evidence>
<dbReference type="GO" id="GO:0055085">
    <property type="term" value="P:transmembrane transport"/>
    <property type="evidence" value="ECO:0007669"/>
    <property type="project" value="TreeGrafter"/>
</dbReference>
<gene>
    <name evidence="7" type="ORF">B9N65_06665</name>
</gene>
<sequence length="338" mass="36504">MRTGNAIIYLASFVVVAAGLKTASVVVLPFLMAVFIAIVATPVINALEKLKFPRVLAFALVTAVVFLSLGFIANTVIKTINGLVSYMPELQSKFKALADHYHQMLASHGLIDLESIAAPADFDINKIFAVLGGFLRSGTELVSKSFFVFLLVTFMLFEVQVFSQKVEYFASKNPQTNQIVDTFISNLKRYLAIKSAASFATGVFIFIGLNFIGVPYAPLWGILAFVLNFIPTIGSIIAAVPALLMALLLNDAASCAWTAALYLAVNIVIGNFIEPKFLGKGLGISTLVVLLSLLFWGFLFGIGGMFLAVPLTMSLKIALDANPSTKFIAVLLSNKLER</sequence>
<dbReference type="Proteomes" id="UP000196317">
    <property type="component" value="Unassembled WGS sequence"/>
</dbReference>
<keyword evidence="5 6" id="KW-0472">Membrane</keyword>
<dbReference type="GO" id="GO:0016020">
    <property type="term" value="C:membrane"/>
    <property type="evidence" value="ECO:0007669"/>
    <property type="project" value="UniProtKB-SubCell"/>
</dbReference>
<proteinExistence type="inferred from homology"/>
<comment type="subcellular location">
    <subcellularLocation>
        <location evidence="1">Membrane</location>
        <topology evidence="1">Multi-pass membrane protein</topology>
    </subcellularLocation>
</comment>
<dbReference type="Pfam" id="PF01594">
    <property type="entry name" value="AI-2E_transport"/>
    <property type="match status" value="1"/>
</dbReference>
<dbReference type="InterPro" id="IPR002549">
    <property type="entry name" value="AI-2E-like"/>
</dbReference>